<dbReference type="InterPro" id="IPR008258">
    <property type="entry name" value="Transglycosylase_SLT_dom_1"/>
</dbReference>
<feature type="region of interest" description="Disordered" evidence="3">
    <location>
        <begin position="1"/>
        <end position="35"/>
    </location>
</feature>
<proteinExistence type="inferred from homology"/>
<feature type="domain" description="Transglycosylase SLT" evidence="4">
    <location>
        <begin position="492"/>
        <end position="593"/>
    </location>
</feature>
<evidence type="ECO:0000256" key="3">
    <source>
        <dbReference type="SAM" id="MobiDB-lite"/>
    </source>
</evidence>
<gene>
    <name evidence="5" type="ORF">G3I67_09140</name>
</gene>
<evidence type="ECO:0000256" key="1">
    <source>
        <dbReference type="ARBA" id="ARBA00007734"/>
    </source>
</evidence>
<dbReference type="Pfam" id="PF01464">
    <property type="entry name" value="SLT"/>
    <property type="match status" value="1"/>
</dbReference>
<dbReference type="Gene3D" id="1.10.530.10">
    <property type="match status" value="1"/>
</dbReference>
<comment type="similarity">
    <text evidence="1">Belongs to the transglycosylase Slt family.</text>
</comment>
<accession>A0A6B2QZQ6</accession>
<dbReference type="PANTHER" id="PTHR37423:SF5">
    <property type="entry name" value="SOLUBLE LYTIC MUREIN TRANSGLYCOSYLASE"/>
    <property type="match status" value="1"/>
</dbReference>
<dbReference type="SUPFAM" id="SSF48435">
    <property type="entry name" value="Bacterial muramidases"/>
    <property type="match status" value="1"/>
</dbReference>
<feature type="compositionally biased region" description="Polar residues" evidence="3">
    <location>
        <begin position="8"/>
        <end position="24"/>
    </location>
</feature>
<dbReference type="GO" id="GO:0042597">
    <property type="term" value="C:periplasmic space"/>
    <property type="evidence" value="ECO:0007669"/>
    <property type="project" value="InterPro"/>
</dbReference>
<dbReference type="GO" id="GO:0004553">
    <property type="term" value="F:hydrolase activity, hydrolyzing O-glycosyl compounds"/>
    <property type="evidence" value="ECO:0007669"/>
    <property type="project" value="InterPro"/>
</dbReference>
<dbReference type="Gene3D" id="1.25.20.10">
    <property type="entry name" value="Bacterial muramidases"/>
    <property type="match status" value="1"/>
</dbReference>
<sequence length="656" mass="73367">MPDVATPIVSSRTGSSTIQPNTSVRPGPSIAAPDSTPAAQAVVLARQAMNNKQWTQLSNQIGPASGDILGIYPEYWYLRTQIAAANMPDTHQALMRFLKKNEGSFLADKLRGEWLLHAARSGDFITVLELSPVLNGNSQISCAQLEARHMTAQRATVAEATKVFAPVGACWKLFDQLVADKVLTGNELLPYLQDFIENNKVTEARRFAAYLFDSNDLATYDAMMRDPQKWLAAQSGDRSTAVNDIVAIALARVARTDLNKAEELVRTTWANKLPRLNLQWVYGQFASLAVFSFDPRAYGWYRETFGIRLSDTNHAWRVRASLRQAKVDWGWVQRSIDQMGLPQRNDPTWVYWKARALAAQGKEKDARQLYESIAHHFNFYGQLASEELGRTIVAPEKPSPVTAEEIEQARQHLGLRRAVTLFKRGWRGDAVPEWNFALRGMTDRQLMAAAELARHEHIYDRVVNTSDRTSKEFDFSQRYIAPFEGRVTAQAREIDVDPAWVYGLIRQESRFIMDARSVVGASGLMQLMPATAKWVAKKIGMTDFTPQKVNDFDTNTKLGTNYLSMVLADLGGSQVLASAGYNAGPGRPMLWRSKLDSTVEGAIFAETIPFNETRDYVKNVLSNATYYAALFTGQPQSLKERLGQIAPQPYGRANAQ</sequence>
<dbReference type="InterPro" id="IPR037061">
    <property type="entry name" value="Lytic_TGlycoase_superhlx_L_sf"/>
</dbReference>
<dbReference type="InterPro" id="IPR008939">
    <property type="entry name" value="Lytic_TGlycosylase_superhlx_U"/>
</dbReference>
<name>A0A6B2QZQ6_9BURK</name>
<evidence type="ECO:0000259" key="4">
    <source>
        <dbReference type="Pfam" id="PF01464"/>
    </source>
</evidence>
<evidence type="ECO:0000313" key="5">
    <source>
        <dbReference type="EMBL" id="NDY83393.1"/>
    </source>
</evidence>
<dbReference type="SUPFAM" id="SSF53955">
    <property type="entry name" value="Lysozyme-like"/>
    <property type="match status" value="1"/>
</dbReference>
<protein>
    <submittedName>
        <fullName evidence="5">Lytic transglycosylase domain-containing protein</fullName>
    </submittedName>
</protein>
<dbReference type="CDD" id="cd13401">
    <property type="entry name" value="Slt70-like"/>
    <property type="match status" value="1"/>
</dbReference>
<reference evidence="5" key="1">
    <citation type="submission" date="2020-02" db="EMBL/GenBank/DDBJ databases">
        <authorList>
            <person name="Chen W.-M."/>
        </authorList>
    </citation>
    <scope>NUCLEOTIDE SEQUENCE</scope>
    <source>
        <strain evidence="5">NBD-18</strain>
    </source>
</reference>
<evidence type="ECO:0000256" key="2">
    <source>
        <dbReference type="ARBA" id="ARBA00022729"/>
    </source>
</evidence>
<keyword evidence="2" id="KW-0732">Signal</keyword>
<organism evidence="5">
    <name type="scientific">Sheuella amnicola</name>
    <dbReference type="NCBI Taxonomy" id="2707330"/>
    <lineage>
        <taxon>Bacteria</taxon>
        <taxon>Pseudomonadati</taxon>
        <taxon>Pseudomonadota</taxon>
        <taxon>Betaproteobacteria</taxon>
        <taxon>Burkholderiales</taxon>
        <taxon>Alcaligenaceae</taxon>
        <taxon>Sheuella</taxon>
    </lineage>
</organism>
<dbReference type="PANTHER" id="PTHR37423">
    <property type="entry name" value="SOLUBLE LYTIC MUREIN TRANSGLYCOSYLASE-RELATED"/>
    <property type="match status" value="1"/>
</dbReference>
<dbReference type="Gene3D" id="1.10.1240.20">
    <property type="entry name" value="Lytic transglycosylase, superhelical linker domain"/>
    <property type="match status" value="1"/>
</dbReference>
<dbReference type="AlphaFoldDB" id="A0A6B2QZQ6"/>
<dbReference type="EMBL" id="JAAGRN010000005">
    <property type="protein sequence ID" value="NDY83393.1"/>
    <property type="molecule type" value="Genomic_DNA"/>
</dbReference>
<dbReference type="InterPro" id="IPR023346">
    <property type="entry name" value="Lysozyme-like_dom_sf"/>
</dbReference>
<comment type="caution">
    <text evidence="5">The sequence shown here is derived from an EMBL/GenBank/DDBJ whole genome shotgun (WGS) entry which is preliminary data.</text>
</comment>